<dbReference type="PANTHER" id="PTHR15704:SF7">
    <property type="entry name" value="SUPERKILLER COMPLEX PROTEIN 3"/>
    <property type="match status" value="1"/>
</dbReference>
<evidence type="ECO:0000256" key="2">
    <source>
        <dbReference type="ARBA" id="ARBA00022803"/>
    </source>
</evidence>
<sequence>MSNKEVKSILKNAREAIKNKEYKEALKHCKAVLKLEKNNYNAWVFIGVAASELEQPDQAQAAYRKAVELEPEQLLAWQGLTNLYEKNNLPGFKEELPGVYQKLLDLYECSDREKWYEVCRKLVDIYHQERRHLEVARSWYKLISVKQEEAGNEELHQLWKRMVQLLADSQEDQDNETQQLLITAFENAMSSAGKLPGEDHQRLSTEYIKCLSKLPHEEVKMKDACESMLSLYPALTFPLEVLCMHFIQTGCCSGEAVQYFSKLLEMDSVSGPGHIGLGIKAFQDKKYQEAADNLTQGLKQTGSSIQAWYHLAQTQLKMHSYEECIVSCKKALKLSEGEVQWTKLLLRLKTKALVESSGASCAEEAMDTLDQLSDTDDDPELLALKGSVYLQRGLIDQALQVATDLLSSHPNQPEAHALRGHIHITQEDYVRAEQSFQKAIEANPTSGEYYYCLGLVYWHMGEETRRDKTKAHTHLLKAAKLDAYLGTVFRYLGHYYRDIVQDKGRARGCYKKAFDLDRNDAESGAAAVDLSMELGDMESALAILRTVTEQASAGTAKWAWLRRGLYNLKMNQHSQAIADLQAALRADPKDSICWECLGEAYLNRRGFTAALKAFTKANELNPESIYSIFQIAAIKQILGKYKEAVTEYMQTIQKRDDYVPALKGLGECYLSMARRALKDYLDGRAVDYLEQAIESLFRAVQHRPDLSCLWKLLGDACTTVHTVSPSRGNVTVWGPLSQRNPTSQKQTLNKFEVLSLGGRCYGRALKLMPESANLWCDLGINYYRQAQHLMSEGKENETPELLEKSLQCLRKAVMLDSRNLLYWNVLGVVALCKGIENLALAQHSFIKSIQAEANNVSAWTNLGSLYLKNENIELAHEAFKVAQSLEPSYVNCWIGQALIAEAVGSYETMDLFRHTTELSIHTEGVKGYAHWVCSTLLDKTNRNSELYLYNIVQMNAITAAQVALSKYTERIHTDAAAFTMLGYLNEHLHLKKQAVEAYQRAVQLLQPTGGKEAVIFALRNYGRTLCTTGQYDQAIQAYTSTPVTELSDITGLALAFFKKGFLQESARAYEKALSVVTTEKEKAYILTALALLEHRQNKVDSAKTLLFKCSMLKEPSVESLQSLCALGLVNRDATLATAALNELLKRTDQKEGVHERCLLMCATFALQGNNVAVQRQASKAIHSNPGDPALWALLSRLVPQYHPRIAKGGAVAGRVACHFSMTQGKVIFGFSHLEDHGASSLFSVFLRGPRCQLTVICVVCFSEDPGVWASLMAACHTENTACYLSSAAPKRAGLEETFMKAISKKVKAEESHPVSYSQCLESWALRQAVSGLKQAGQTSAAESLCTKVLGIQPEQPDVFLLLRQAQCEQLLQSHRQLPEAVLVELRKAVMSNYTSVSAWHWLAEVYRTQGLMVAAVMCYRQSLQMASQQGDFSGKLASLLRLALLALAPCMANVSSSEWKDLVQEATSEALKITFCPLAVLLQALLQFSSKMGARETRRLLERVVYQPGYPETVASVARWYLLRHLHAKHDDELIDALMDHARANADSRLEELHKQLCSSS</sequence>
<name>A0ABR1A5Q3_HUSHU</name>
<evidence type="ECO:0000313" key="4">
    <source>
        <dbReference type="EMBL" id="KAK6492422.1"/>
    </source>
</evidence>
<dbReference type="Pfam" id="PF14559">
    <property type="entry name" value="TPR_19"/>
    <property type="match status" value="1"/>
</dbReference>
<accession>A0ABR1A5Q3</accession>
<dbReference type="InterPro" id="IPR019734">
    <property type="entry name" value="TPR_rpt"/>
</dbReference>
<dbReference type="Proteomes" id="UP001369086">
    <property type="component" value="Unassembled WGS sequence"/>
</dbReference>
<gene>
    <name evidence="4" type="ORF">HHUSO_G1763</name>
</gene>
<dbReference type="PROSITE" id="PS50005">
    <property type="entry name" value="TPR"/>
    <property type="match status" value="5"/>
</dbReference>
<dbReference type="InterPro" id="IPR039226">
    <property type="entry name" value="Ski3/TTC37"/>
</dbReference>
<dbReference type="SMART" id="SM00028">
    <property type="entry name" value="TPR"/>
    <property type="match status" value="16"/>
</dbReference>
<dbReference type="PANTHER" id="PTHR15704">
    <property type="entry name" value="SUPERKILLER 3 PROTEIN-RELATED"/>
    <property type="match status" value="1"/>
</dbReference>
<dbReference type="SUPFAM" id="SSF48452">
    <property type="entry name" value="TPR-like"/>
    <property type="match status" value="7"/>
</dbReference>
<dbReference type="EMBL" id="JAHFZB010000002">
    <property type="protein sequence ID" value="KAK6492422.1"/>
    <property type="molecule type" value="Genomic_DNA"/>
</dbReference>
<dbReference type="Gene3D" id="1.25.40.10">
    <property type="entry name" value="Tetratricopeptide repeat domain"/>
    <property type="match status" value="7"/>
</dbReference>
<evidence type="ECO:0000313" key="5">
    <source>
        <dbReference type="Proteomes" id="UP001369086"/>
    </source>
</evidence>
<evidence type="ECO:0000256" key="1">
    <source>
        <dbReference type="ARBA" id="ARBA00022737"/>
    </source>
</evidence>
<proteinExistence type="predicted"/>
<protein>
    <submittedName>
        <fullName evidence="4">Tetratricopeptide repeat protein 37-like isoform X1</fullName>
    </submittedName>
</protein>
<keyword evidence="2 3" id="KW-0802">TPR repeat</keyword>
<comment type="caution">
    <text evidence="4">The sequence shown here is derived from an EMBL/GenBank/DDBJ whole genome shotgun (WGS) entry which is preliminary data.</text>
</comment>
<dbReference type="Pfam" id="PF13181">
    <property type="entry name" value="TPR_8"/>
    <property type="match status" value="3"/>
</dbReference>
<keyword evidence="1" id="KW-0677">Repeat</keyword>
<feature type="repeat" description="TPR" evidence="3">
    <location>
        <begin position="40"/>
        <end position="73"/>
    </location>
</feature>
<evidence type="ECO:0000256" key="3">
    <source>
        <dbReference type="PROSITE-ProRule" id="PRU00339"/>
    </source>
</evidence>
<reference evidence="4 5" key="1">
    <citation type="submission" date="2021-05" db="EMBL/GenBank/DDBJ databases">
        <authorList>
            <person name="Zahm M."/>
            <person name="Klopp C."/>
            <person name="Cabau C."/>
            <person name="Kuhl H."/>
            <person name="Suciu R."/>
            <person name="Ciorpac M."/>
            <person name="Holostenco D."/>
            <person name="Gessner J."/>
            <person name="Wuertz S."/>
            <person name="Hohne C."/>
            <person name="Stock M."/>
            <person name="Gislard M."/>
            <person name="Lluch J."/>
            <person name="Milhes M."/>
            <person name="Lampietro C."/>
            <person name="Lopez Roques C."/>
            <person name="Donnadieu C."/>
            <person name="Du K."/>
            <person name="Schartl M."/>
            <person name="Guiguen Y."/>
        </authorList>
    </citation>
    <scope>NUCLEOTIDE SEQUENCE [LARGE SCALE GENOMIC DNA]</scope>
    <source>
        <strain evidence="4">Hh-F2</strain>
        <tissue evidence="4">Blood</tissue>
    </source>
</reference>
<feature type="repeat" description="TPR" evidence="3">
    <location>
        <begin position="557"/>
        <end position="590"/>
    </location>
</feature>
<dbReference type="Pfam" id="PF13432">
    <property type="entry name" value="TPR_16"/>
    <property type="match status" value="2"/>
</dbReference>
<dbReference type="InterPro" id="IPR011990">
    <property type="entry name" value="TPR-like_helical_dom_sf"/>
</dbReference>
<dbReference type="SUPFAM" id="SSF81901">
    <property type="entry name" value="HCP-like"/>
    <property type="match status" value="1"/>
</dbReference>
<feature type="repeat" description="TPR" evidence="3">
    <location>
        <begin position="856"/>
        <end position="889"/>
    </location>
</feature>
<feature type="repeat" description="TPR" evidence="3">
    <location>
        <begin position="591"/>
        <end position="624"/>
    </location>
</feature>
<feature type="repeat" description="TPR" evidence="3">
    <location>
        <begin position="413"/>
        <end position="446"/>
    </location>
</feature>
<keyword evidence="5" id="KW-1185">Reference proteome</keyword>
<organism evidence="4 5">
    <name type="scientific">Huso huso</name>
    <name type="common">Beluga</name>
    <name type="synonym">Acipenser huso</name>
    <dbReference type="NCBI Taxonomy" id="61971"/>
    <lineage>
        <taxon>Eukaryota</taxon>
        <taxon>Metazoa</taxon>
        <taxon>Chordata</taxon>
        <taxon>Craniata</taxon>
        <taxon>Vertebrata</taxon>
        <taxon>Euteleostomi</taxon>
        <taxon>Actinopterygii</taxon>
        <taxon>Chondrostei</taxon>
        <taxon>Acipenseriformes</taxon>
        <taxon>Acipenseridae</taxon>
        <taxon>Huso</taxon>
    </lineage>
</organism>